<proteinExistence type="predicted"/>
<organism evidence="1 2">
    <name type="scientific">Danio rerio</name>
    <name type="common">Zebrafish</name>
    <name type="synonym">Brachydanio rerio</name>
    <dbReference type="NCBI Taxonomy" id="7955"/>
    <lineage>
        <taxon>Eukaryota</taxon>
        <taxon>Metazoa</taxon>
        <taxon>Chordata</taxon>
        <taxon>Craniata</taxon>
        <taxon>Vertebrata</taxon>
        <taxon>Euteleostomi</taxon>
        <taxon>Actinopterygii</taxon>
        <taxon>Neopterygii</taxon>
        <taxon>Teleostei</taxon>
        <taxon>Ostariophysi</taxon>
        <taxon>Cypriniformes</taxon>
        <taxon>Danionidae</taxon>
        <taxon>Danioninae</taxon>
        <taxon>Danio</taxon>
    </lineage>
</organism>
<dbReference type="RefSeq" id="XP_073780134.1">
    <property type="nucleotide sequence ID" value="XM_073924033.1"/>
</dbReference>
<sequence>MATRKRTTRGRKAGLRSAVKDAAWRRLSSEDDEEATEPYSSLDPSTESSGGMESLMRDFLKAQKTREEMFLRELQGLRVTVQQAVQAAPERPTGNPSPEPERENTGESSLPPPTPPPPALPSHHRDQFAHRPETPLPPFQMGDDMENYLRRFERLAQTWQWPKEQWSCRLVPLLTGRALEAYLAMDEVSADNYLQLKDSLLQKFNVSAESYRQRFRAASTPEGESPTETYYRLKHLYQRWIRPDIHSVEEIGEQIILEQLLRVMKPEARIWVKQHEPSTGLAAAQLAQQYANAHRSGLRTQPERGLESQMRSSQTREQTLCHG</sequence>
<reference evidence="2" key="1">
    <citation type="submission" date="2025-08" db="UniProtKB">
        <authorList>
            <consortium name="RefSeq"/>
        </authorList>
    </citation>
    <scope>IDENTIFICATION</scope>
    <source>
        <strain evidence="2">Tuebingen</strain>
        <tissue evidence="2">Fibroblasts and whole tissue</tissue>
    </source>
</reference>
<evidence type="ECO:0000313" key="2">
    <source>
        <dbReference type="RefSeq" id="XP_073780134.1"/>
    </source>
</evidence>
<dbReference type="Proteomes" id="UP000000437">
    <property type="component" value="Chromosome 2"/>
</dbReference>
<name>A0AC58HDR6_DANRE</name>
<protein>
    <submittedName>
        <fullName evidence="2">Uncharacterized protein</fullName>
    </submittedName>
</protein>
<accession>A0AC58HDR6</accession>
<keyword evidence="1" id="KW-1185">Reference proteome</keyword>
<evidence type="ECO:0000313" key="1">
    <source>
        <dbReference type="Proteomes" id="UP000000437"/>
    </source>
</evidence>
<gene>
    <name evidence="2" type="primary">LOC141377915</name>
</gene>